<evidence type="ECO:0000256" key="2">
    <source>
        <dbReference type="ARBA" id="ARBA00022723"/>
    </source>
</evidence>
<organism evidence="7 8">
    <name type="scientific">Vallitalea longa</name>
    <dbReference type="NCBI Taxonomy" id="2936439"/>
    <lineage>
        <taxon>Bacteria</taxon>
        <taxon>Bacillati</taxon>
        <taxon>Bacillota</taxon>
        <taxon>Clostridia</taxon>
        <taxon>Lachnospirales</taxon>
        <taxon>Vallitaleaceae</taxon>
        <taxon>Vallitalea</taxon>
    </lineage>
</organism>
<proteinExistence type="predicted"/>
<keyword evidence="3" id="KW-0408">Iron</keyword>
<keyword evidence="4" id="KW-0411">Iron-sulfur</keyword>
<dbReference type="InterPro" id="IPR023885">
    <property type="entry name" value="4Fe4S-binding_SPASM_dom"/>
</dbReference>
<evidence type="ECO:0000313" key="7">
    <source>
        <dbReference type="EMBL" id="GKX32241.1"/>
    </source>
</evidence>
<dbReference type="AlphaFoldDB" id="A0A9W5YGI2"/>
<evidence type="ECO:0000313" key="8">
    <source>
        <dbReference type="Proteomes" id="UP001144256"/>
    </source>
</evidence>
<sequence>MIINPYKNGIGKIKSYLEKHFPQTLEKHILPRSIYIFDRLFNHQSKKLAKKYLAMDEYPIFKTIEVETINRCNGSCAFCPINKHIDPRPFKIMEESLLSSILKQLQEINYSGSFGLYSNNEPLLDKRIIDLLKLSREALPNAELFLFTNGSLLTVEKFKEIRKYLNKIIIDNYNDKLEVNDTIAKVNEYNEKNPSDCKVYIYLRKENEILLNRGGLAKNRTKKKLKLKSACMYPFEQVIVRPDGKMSLCCNDATGKVTMGDLTKEKLVDIWKGEKYNKLRKLMLTDRNIHFMCRNCDVVTPKFDSGSTFRFKNIIKMLSKSNRKNLKK</sequence>
<feature type="domain" description="Radical SAM core" evidence="5">
    <location>
        <begin position="67"/>
        <end position="165"/>
    </location>
</feature>
<dbReference type="Pfam" id="PF04055">
    <property type="entry name" value="Radical_SAM"/>
    <property type="match status" value="1"/>
</dbReference>
<dbReference type="GO" id="GO:0051536">
    <property type="term" value="F:iron-sulfur cluster binding"/>
    <property type="evidence" value="ECO:0007669"/>
    <property type="project" value="UniProtKB-KW"/>
</dbReference>
<dbReference type="InterPro" id="IPR050377">
    <property type="entry name" value="Radical_SAM_PqqE_MftC-like"/>
</dbReference>
<dbReference type="Proteomes" id="UP001144256">
    <property type="component" value="Unassembled WGS sequence"/>
</dbReference>
<evidence type="ECO:0008006" key="9">
    <source>
        <dbReference type="Google" id="ProtNLM"/>
    </source>
</evidence>
<comment type="caution">
    <text evidence="7">The sequence shown here is derived from an EMBL/GenBank/DDBJ whole genome shotgun (WGS) entry which is preliminary data.</text>
</comment>
<dbReference type="PANTHER" id="PTHR11228">
    <property type="entry name" value="RADICAL SAM DOMAIN PROTEIN"/>
    <property type="match status" value="1"/>
</dbReference>
<dbReference type="CDD" id="cd21109">
    <property type="entry name" value="SPASM"/>
    <property type="match status" value="1"/>
</dbReference>
<keyword evidence="1" id="KW-0949">S-adenosyl-L-methionine</keyword>
<dbReference type="InterPro" id="IPR013785">
    <property type="entry name" value="Aldolase_TIM"/>
</dbReference>
<gene>
    <name evidence="7" type="ORF">SH1V18_47210</name>
</gene>
<accession>A0A9W5YGI2</accession>
<dbReference type="SFLD" id="SFLDS00029">
    <property type="entry name" value="Radical_SAM"/>
    <property type="match status" value="1"/>
</dbReference>
<evidence type="ECO:0000256" key="1">
    <source>
        <dbReference type="ARBA" id="ARBA00022691"/>
    </source>
</evidence>
<evidence type="ECO:0000256" key="3">
    <source>
        <dbReference type="ARBA" id="ARBA00023004"/>
    </source>
</evidence>
<dbReference type="RefSeq" id="WP_281819705.1">
    <property type="nucleotide sequence ID" value="NZ_BRLB01000029.1"/>
</dbReference>
<keyword evidence="8" id="KW-1185">Reference proteome</keyword>
<name>A0A9W5YGI2_9FIRM</name>
<feature type="domain" description="4Fe4S-binding SPASM" evidence="6">
    <location>
        <begin position="231"/>
        <end position="297"/>
    </location>
</feature>
<evidence type="ECO:0000259" key="6">
    <source>
        <dbReference type="Pfam" id="PF13186"/>
    </source>
</evidence>
<dbReference type="CDD" id="cd01335">
    <property type="entry name" value="Radical_SAM"/>
    <property type="match status" value="1"/>
</dbReference>
<keyword evidence="2" id="KW-0479">Metal-binding</keyword>
<dbReference type="Gene3D" id="3.20.20.70">
    <property type="entry name" value="Aldolase class I"/>
    <property type="match status" value="1"/>
</dbReference>
<dbReference type="GO" id="GO:0046872">
    <property type="term" value="F:metal ion binding"/>
    <property type="evidence" value="ECO:0007669"/>
    <property type="project" value="UniProtKB-KW"/>
</dbReference>
<evidence type="ECO:0000259" key="5">
    <source>
        <dbReference type="Pfam" id="PF04055"/>
    </source>
</evidence>
<dbReference type="Pfam" id="PF13186">
    <property type="entry name" value="SPASM"/>
    <property type="match status" value="1"/>
</dbReference>
<evidence type="ECO:0000256" key="4">
    <source>
        <dbReference type="ARBA" id="ARBA00023014"/>
    </source>
</evidence>
<dbReference type="GO" id="GO:0003824">
    <property type="term" value="F:catalytic activity"/>
    <property type="evidence" value="ECO:0007669"/>
    <property type="project" value="InterPro"/>
</dbReference>
<protein>
    <recommendedName>
        <fullName evidence="9">Radical SAM protein</fullName>
    </recommendedName>
</protein>
<dbReference type="SUPFAM" id="SSF102114">
    <property type="entry name" value="Radical SAM enzymes"/>
    <property type="match status" value="1"/>
</dbReference>
<dbReference type="InterPro" id="IPR007197">
    <property type="entry name" value="rSAM"/>
</dbReference>
<dbReference type="InterPro" id="IPR058240">
    <property type="entry name" value="rSAM_sf"/>
</dbReference>
<dbReference type="EMBL" id="BRLB01000029">
    <property type="protein sequence ID" value="GKX32241.1"/>
    <property type="molecule type" value="Genomic_DNA"/>
</dbReference>
<reference evidence="7" key="1">
    <citation type="submission" date="2022-06" db="EMBL/GenBank/DDBJ databases">
        <title>Vallitalea longa sp. nov., an anaerobic bacterium isolated from marine sediment.</title>
        <authorList>
            <person name="Hirano S."/>
            <person name="Terahara T."/>
            <person name="Mori K."/>
            <person name="Hamada M."/>
            <person name="Matsumoto R."/>
            <person name="Kobayashi T."/>
        </authorList>
    </citation>
    <scope>NUCLEOTIDE SEQUENCE</scope>
    <source>
        <strain evidence="7">SH18-1</strain>
    </source>
</reference>
<dbReference type="PANTHER" id="PTHR11228:SF7">
    <property type="entry name" value="PQQA PEPTIDE CYCLASE"/>
    <property type="match status" value="1"/>
</dbReference>